<protein>
    <recommendedName>
        <fullName evidence="7">Large ribosomal subunit protein mL42</fullName>
    </recommendedName>
</protein>
<evidence type="ECO:0000256" key="4">
    <source>
        <dbReference type="ARBA" id="ARBA00022980"/>
    </source>
</evidence>
<comment type="subcellular location">
    <subcellularLocation>
        <location evidence="1">Mitochondrion</location>
    </subcellularLocation>
</comment>
<dbReference type="GO" id="GO:0005762">
    <property type="term" value="C:mitochondrial large ribosomal subunit"/>
    <property type="evidence" value="ECO:0007669"/>
    <property type="project" value="TreeGrafter"/>
</dbReference>
<gene>
    <name evidence="9" type="primary">LOC106078151</name>
</gene>
<dbReference type="RefSeq" id="XP_055881217.1">
    <property type="nucleotide sequence ID" value="XM_056025242.1"/>
</dbReference>
<name>A0A9W3A1L9_BIOGL</name>
<evidence type="ECO:0000256" key="3">
    <source>
        <dbReference type="ARBA" id="ARBA00022946"/>
    </source>
</evidence>
<keyword evidence="8" id="KW-1185">Reference proteome</keyword>
<keyword evidence="5" id="KW-0496">Mitochondrion</keyword>
<comment type="similarity">
    <text evidence="2">Belongs to the mitochondrion-specific ribosomal protein mL42 family.</text>
</comment>
<dbReference type="InterPro" id="IPR019346">
    <property type="entry name" value="Ribosomal_mL42"/>
</dbReference>
<proteinExistence type="inferred from homology"/>
<evidence type="ECO:0000256" key="1">
    <source>
        <dbReference type="ARBA" id="ARBA00004173"/>
    </source>
</evidence>
<keyword evidence="6" id="KW-0687">Ribonucleoprotein</keyword>
<dbReference type="OrthoDB" id="1107506at2759"/>
<dbReference type="Pfam" id="PF10210">
    <property type="entry name" value="MRP-S32"/>
    <property type="match status" value="1"/>
</dbReference>
<dbReference type="Proteomes" id="UP001165740">
    <property type="component" value="Chromosome 4"/>
</dbReference>
<evidence type="ECO:0000313" key="9">
    <source>
        <dbReference type="RefSeq" id="XP_055881217.1"/>
    </source>
</evidence>
<dbReference type="OMA" id="NTIETHD"/>
<evidence type="ECO:0000256" key="6">
    <source>
        <dbReference type="ARBA" id="ARBA00023274"/>
    </source>
</evidence>
<evidence type="ECO:0000256" key="5">
    <source>
        <dbReference type="ARBA" id="ARBA00023128"/>
    </source>
</evidence>
<accession>A0A9W3A1L9</accession>
<keyword evidence="4" id="KW-0689">Ribosomal protein</keyword>
<evidence type="ECO:0000313" key="8">
    <source>
        <dbReference type="Proteomes" id="UP001165740"/>
    </source>
</evidence>
<organism evidence="8 9">
    <name type="scientific">Biomphalaria glabrata</name>
    <name type="common">Bloodfluke planorb</name>
    <name type="synonym">Freshwater snail</name>
    <dbReference type="NCBI Taxonomy" id="6526"/>
    <lineage>
        <taxon>Eukaryota</taxon>
        <taxon>Metazoa</taxon>
        <taxon>Spiralia</taxon>
        <taxon>Lophotrochozoa</taxon>
        <taxon>Mollusca</taxon>
        <taxon>Gastropoda</taxon>
        <taxon>Heterobranchia</taxon>
        <taxon>Euthyneura</taxon>
        <taxon>Panpulmonata</taxon>
        <taxon>Hygrophila</taxon>
        <taxon>Lymnaeoidea</taxon>
        <taxon>Planorbidae</taxon>
        <taxon>Biomphalaria</taxon>
    </lineage>
</organism>
<evidence type="ECO:0000256" key="7">
    <source>
        <dbReference type="ARBA" id="ARBA00035189"/>
    </source>
</evidence>
<dbReference type="GeneID" id="106078151"/>
<dbReference type="AlphaFoldDB" id="A0A9W3A1L9"/>
<sequence length="141" mass="16556">MAAPLIRTHYKQIISFIKAGLHYPCGSPKYLHLSSCLQKIRSPDVCLSPDNSIIMCWHPESEHPYEHTLPLIRDKTEVENTDSVLKVQHLIDEKLKNRPDGPTVNELSELFCTTKHQFYRRKRHEKKTEMIKYNPKDREGF</sequence>
<dbReference type="PANTHER" id="PTHR13450">
    <property type="entry name" value="MITOCHONDRIAL 39S RIBOSOMAL PROTEIN L42"/>
    <property type="match status" value="1"/>
</dbReference>
<evidence type="ECO:0000256" key="2">
    <source>
        <dbReference type="ARBA" id="ARBA00005556"/>
    </source>
</evidence>
<dbReference type="PANTHER" id="PTHR13450:SF4">
    <property type="entry name" value="LARGE RIBOSOMAL SUBUNIT PROTEIN ML42"/>
    <property type="match status" value="1"/>
</dbReference>
<keyword evidence="3" id="KW-0809">Transit peptide</keyword>
<reference evidence="9" key="1">
    <citation type="submission" date="2025-08" db="UniProtKB">
        <authorList>
            <consortium name="RefSeq"/>
        </authorList>
    </citation>
    <scope>IDENTIFICATION</scope>
</reference>